<gene>
    <name evidence="3" type="primary">LOC104601676</name>
</gene>
<dbReference type="KEGG" id="nnu:104601676"/>
<dbReference type="InterPro" id="IPR045026">
    <property type="entry name" value="LIMYB"/>
</dbReference>
<dbReference type="Pfam" id="PF12776">
    <property type="entry name" value="Myb_DNA-bind_3"/>
    <property type="match status" value="1"/>
</dbReference>
<feature type="domain" description="Myb/SANT-like" evidence="1">
    <location>
        <begin position="25"/>
        <end position="119"/>
    </location>
</feature>
<keyword evidence="2" id="KW-1185">Reference proteome</keyword>
<dbReference type="PANTHER" id="PTHR47584:SF19">
    <property type="entry name" value="L10-INTERACTING MYB DOMAIN-CONTAINING PROTEIN-LIKE"/>
    <property type="match status" value="1"/>
</dbReference>
<accession>A0A1U8AM04</accession>
<dbReference type="RefSeq" id="XP_010263418.1">
    <property type="nucleotide sequence ID" value="XM_010265116.1"/>
</dbReference>
<evidence type="ECO:0000313" key="2">
    <source>
        <dbReference type="Proteomes" id="UP000189703"/>
    </source>
</evidence>
<dbReference type="InterPro" id="IPR024752">
    <property type="entry name" value="Myb/SANT-like_dom"/>
</dbReference>
<dbReference type="OMA" id="HIEMARW"/>
<protein>
    <submittedName>
        <fullName evidence="3">L10-interacting MYB domain-containing protein-like</fullName>
    </submittedName>
</protein>
<evidence type="ECO:0000259" key="1">
    <source>
        <dbReference type="Pfam" id="PF12776"/>
    </source>
</evidence>
<evidence type="ECO:0000313" key="3">
    <source>
        <dbReference type="RefSeq" id="XP_010263418.1"/>
    </source>
</evidence>
<dbReference type="OrthoDB" id="686198at2759"/>
<dbReference type="PANTHER" id="PTHR47584">
    <property type="match status" value="1"/>
</dbReference>
<organism evidence="2 3">
    <name type="scientific">Nelumbo nucifera</name>
    <name type="common">Sacred lotus</name>
    <dbReference type="NCBI Taxonomy" id="4432"/>
    <lineage>
        <taxon>Eukaryota</taxon>
        <taxon>Viridiplantae</taxon>
        <taxon>Streptophyta</taxon>
        <taxon>Embryophyta</taxon>
        <taxon>Tracheophyta</taxon>
        <taxon>Spermatophyta</taxon>
        <taxon>Magnoliopsida</taxon>
        <taxon>Proteales</taxon>
        <taxon>Nelumbonaceae</taxon>
        <taxon>Nelumbo</taxon>
    </lineage>
</organism>
<dbReference type="InParanoid" id="A0A1U8AM04"/>
<reference evidence="3" key="1">
    <citation type="submission" date="2025-08" db="UniProtKB">
        <authorList>
            <consortium name="RefSeq"/>
        </authorList>
    </citation>
    <scope>IDENTIFICATION</scope>
</reference>
<proteinExistence type="predicted"/>
<dbReference type="GeneID" id="104601676"/>
<sequence>MASSQKDKQVATTESREAKHIEMARWTTRDEKVFIELMAAQAKKGTRTTTTFSKVGWAEIRKEFMNRTGNDYTNLPFKNKFNKLRVVYRDFKVLLSQTGFGYDYRTRTIMVKDEVWEAYIRVSLIVYVVDKCKEKPIKIIMSGLAGYAKSMS</sequence>
<dbReference type="Proteomes" id="UP000189703">
    <property type="component" value="Unplaced"/>
</dbReference>
<dbReference type="AlphaFoldDB" id="A0A1U8AM04"/>
<name>A0A1U8AM04_NELNU</name>